<dbReference type="AlphaFoldDB" id="A0A395J4E8"/>
<comment type="caution">
    <text evidence="2">The sequence shown here is derived from an EMBL/GenBank/DDBJ whole genome shotgun (WGS) entry which is preliminary data.</text>
</comment>
<dbReference type="EMBL" id="QKRW01000004">
    <property type="protein sequence ID" value="RAL67156.1"/>
    <property type="molecule type" value="Genomic_DNA"/>
</dbReference>
<proteinExistence type="predicted"/>
<evidence type="ECO:0000313" key="3">
    <source>
        <dbReference type="Proteomes" id="UP000249056"/>
    </source>
</evidence>
<accession>A0A395J4E8</accession>
<keyword evidence="3" id="KW-1185">Reference proteome</keyword>
<gene>
    <name evidence="2" type="ORF">DID88_007934</name>
</gene>
<dbReference type="Proteomes" id="UP000249056">
    <property type="component" value="Unassembled WGS sequence"/>
</dbReference>
<feature type="region of interest" description="Disordered" evidence="1">
    <location>
        <begin position="1"/>
        <end position="22"/>
    </location>
</feature>
<organism evidence="2 3">
    <name type="scientific">Monilinia fructigena</name>
    <dbReference type="NCBI Taxonomy" id="38457"/>
    <lineage>
        <taxon>Eukaryota</taxon>
        <taxon>Fungi</taxon>
        <taxon>Dikarya</taxon>
        <taxon>Ascomycota</taxon>
        <taxon>Pezizomycotina</taxon>
        <taxon>Leotiomycetes</taxon>
        <taxon>Helotiales</taxon>
        <taxon>Sclerotiniaceae</taxon>
        <taxon>Monilinia</taxon>
    </lineage>
</organism>
<dbReference type="OrthoDB" id="3544085at2759"/>
<name>A0A395J4E8_9HELO</name>
<evidence type="ECO:0000313" key="2">
    <source>
        <dbReference type="EMBL" id="RAL67156.1"/>
    </source>
</evidence>
<reference evidence="2 3" key="1">
    <citation type="submission" date="2018-06" db="EMBL/GenBank/DDBJ databases">
        <title>Genome Sequence of the Brown Rot Fungal Pathogen Monilinia fructigena.</title>
        <authorList>
            <person name="Landi L."/>
            <person name="De Miccolis Angelini R.M."/>
            <person name="Pollastro S."/>
            <person name="Abate D."/>
            <person name="Faretra F."/>
            <person name="Romanazzi G."/>
        </authorList>
    </citation>
    <scope>NUCLEOTIDE SEQUENCE [LARGE SCALE GENOMIC DNA]</scope>
    <source>
        <strain evidence="2 3">Mfrg269</strain>
    </source>
</reference>
<sequence>MDSRALLPSTMGIQKPHISATQEPRRTIEPKTLPMIEDDKVDLRPIDRALEKGFPDIYWGPGTRIQRPTARSPSTVQESALIDMSLGWKGKGKATDTDIYPSLKIGLSVGFERYWQDISNDEVITLLHDSGMIRTVKERIERDFYHHRLIYYKAMDWTTCGMKEAEEDWKVILEDGVRKQIGCSDIDEKLWYGGRGEEICLEEIFRWRVIGGVGMMVLR</sequence>
<evidence type="ECO:0000256" key="1">
    <source>
        <dbReference type="SAM" id="MobiDB-lite"/>
    </source>
</evidence>
<protein>
    <submittedName>
        <fullName evidence="2">Uncharacterized protein</fullName>
    </submittedName>
</protein>